<dbReference type="EMBL" id="DF142902">
    <property type="protein sequence ID" value="GAA48668.1"/>
    <property type="molecule type" value="Genomic_DNA"/>
</dbReference>
<reference evidence="1" key="1">
    <citation type="journal article" date="2011" name="Genome Biol.">
        <title>The draft genome of the carcinogenic human liver fluke Clonorchis sinensis.</title>
        <authorList>
            <person name="Wang X."/>
            <person name="Chen W."/>
            <person name="Huang Y."/>
            <person name="Sun J."/>
            <person name="Men J."/>
            <person name="Liu H."/>
            <person name="Luo F."/>
            <person name="Guo L."/>
            <person name="Lv X."/>
            <person name="Deng C."/>
            <person name="Zhou C."/>
            <person name="Fan Y."/>
            <person name="Li X."/>
            <person name="Huang L."/>
            <person name="Hu Y."/>
            <person name="Liang C."/>
            <person name="Hu X."/>
            <person name="Xu J."/>
            <person name="Yu X."/>
        </authorList>
    </citation>
    <scope>NUCLEOTIDE SEQUENCE [LARGE SCALE GENOMIC DNA]</scope>
    <source>
        <strain evidence="1">Henan</strain>
    </source>
</reference>
<sequence>MRNHYKSEICQRHILNKANILNLARKNRNVPLKCMRLPQKQAIRVRLEEQERGTTNDPTVVSEENTMQKADYEVPYRVGVSLGTGHTGEVRAVNRAVFRIVEDWRQILEGVQKALEENLEELEYAGDLVVIFEGAQVFLDERNKDISSSDMHITPTMCKVMPTGMQMLNKPLTTHRKPHEIVKRSTYF</sequence>
<dbReference type="AlphaFoldDB" id="G7Y6T3"/>
<name>G7Y6T3_CLOSI</name>
<proteinExistence type="predicted"/>
<gene>
    <name evidence="1" type="ORF">CLF_101892</name>
</gene>
<evidence type="ECO:0000313" key="1">
    <source>
        <dbReference type="EMBL" id="GAA48668.1"/>
    </source>
</evidence>
<accession>G7Y6T3</accession>
<evidence type="ECO:0000313" key="2">
    <source>
        <dbReference type="Proteomes" id="UP000008909"/>
    </source>
</evidence>
<keyword evidence="2" id="KW-1185">Reference proteome</keyword>
<organism evidence="1 2">
    <name type="scientific">Clonorchis sinensis</name>
    <name type="common">Chinese liver fluke</name>
    <dbReference type="NCBI Taxonomy" id="79923"/>
    <lineage>
        <taxon>Eukaryota</taxon>
        <taxon>Metazoa</taxon>
        <taxon>Spiralia</taxon>
        <taxon>Lophotrochozoa</taxon>
        <taxon>Platyhelminthes</taxon>
        <taxon>Trematoda</taxon>
        <taxon>Digenea</taxon>
        <taxon>Opisthorchiida</taxon>
        <taxon>Opisthorchiata</taxon>
        <taxon>Opisthorchiidae</taxon>
        <taxon>Clonorchis</taxon>
    </lineage>
</organism>
<protein>
    <submittedName>
        <fullName evidence="1">Uncharacterized protein</fullName>
    </submittedName>
</protein>
<dbReference type="Proteomes" id="UP000008909">
    <property type="component" value="Unassembled WGS sequence"/>
</dbReference>
<reference key="2">
    <citation type="submission" date="2011-10" db="EMBL/GenBank/DDBJ databases">
        <title>The genome and transcriptome sequence of Clonorchis sinensis provide insights into the carcinogenic liver fluke.</title>
        <authorList>
            <person name="Wang X."/>
            <person name="Huang Y."/>
            <person name="Chen W."/>
            <person name="Liu H."/>
            <person name="Guo L."/>
            <person name="Chen Y."/>
            <person name="Luo F."/>
            <person name="Zhou W."/>
            <person name="Sun J."/>
            <person name="Mao Q."/>
            <person name="Liang P."/>
            <person name="Zhou C."/>
            <person name="Tian Y."/>
            <person name="Men J."/>
            <person name="Lv X."/>
            <person name="Huang L."/>
            <person name="Zhou J."/>
            <person name="Hu Y."/>
            <person name="Li R."/>
            <person name="Zhang F."/>
            <person name="Lei H."/>
            <person name="Li X."/>
            <person name="Hu X."/>
            <person name="Liang C."/>
            <person name="Xu J."/>
            <person name="Wu Z."/>
            <person name="Yu X."/>
        </authorList>
    </citation>
    <scope>NUCLEOTIDE SEQUENCE</scope>
    <source>
        <strain>Henan</strain>
    </source>
</reference>